<dbReference type="InterPro" id="IPR011459">
    <property type="entry name" value="DUF1565"/>
</dbReference>
<reference evidence="2 3" key="1">
    <citation type="submission" date="2017-06" db="EMBL/GenBank/DDBJ databases">
        <title>Genome sequencing of cyanobaciteial culture collection at National Institute for Environmental Studies (NIES).</title>
        <authorList>
            <person name="Hirose Y."/>
            <person name="Shimura Y."/>
            <person name="Fujisawa T."/>
            <person name="Nakamura Y."/>
            <person name="Kawachi M."/>
        </authorList>
    </citation>
    <scope>NUCLEOTIDE SEQUENCE [LARGE SCALE GENOMIC DNA]</scope>
    <source>
        <strain evidence="2 3">NIES-267</strain>
    </source>
</reference>
<keyword evidence="3" id="KW-1185">Reference proteome</keyword>
<sequence>MVNSTVATTVYVNPITGRDTSNGSRLSPFKTLTYTLNNIRTPAIVHLARGNYDAANGEVFPLIIPSGVWLVGNEATKGQGIVIEGSNDYQTKSFGLQNITLILADDVQLMGVTVTNPINKGTGVWIESTSPTVANNTFFKCRREGIFISGNAKPAILDNVFVQNASAGLVMARHSKGEILRNVMQRNSIGIAMSDFSAPLVANNKLSENRIAMAISREACPILRYNLIADNSSGGLLLNGSSTPDFGNSQDPAGNIFRDNNEYDVQNTTSVKLVSAGNLLNPSLVKGLIDFVATTIDNPRELSVNSSFPDLNGHWAASFIEAVYEKGLISGFPDGTFAPEAPITRAQYAAIISKTFQLPFKKQVRRFTDIESSFWASSAIYRGAGMGFISGFPDGSFRPNQNLTRAQALVSIVSGLKFKGGNPNILAMFTDRAQIPSYATNAMAIATQKLLVVNYPQRSQLEPLREITRAEVVALIYQALVTLDKQKAIISPYIVKPDGNMMPSFTDLTGHWAEAFIRSLVSLDLTSGFADGTYKPDIPMTRAQYAALVVKAFNPTPKRSVNDFLDIPTTSWSYKPIKAAAQGGFVGGFSDGTFRPQENVQRLQIIVSLVNGLRLTAAHGSALQNFIDTQTLPKYARKAVATATQQRIVVNYPDPRKLEPKREATRAEVAAMVYQALVAIKRTPVINSPYIIFPANK</sequence>
<dbReference type="InterPro" id="IPR001119">
    <property type="entry name" value="SLH_dom"/>
</dbReference>
<evidence type="ECO:0000313" key="3">
    <source>
        <dbReference type="Proteomes" id="UP000218418"/>
    </source>
</evidence>
<accession>A0A1Z4LJE6</accession>
<dbReference type="OrthoDB" id="9759810at2"/>
<name>A0A1Z4LJE6_9CYAN</name>
<dbReference type="Pfam" id="PF07602">
    <property type="entry name" value="DUF1565"/>
    <property type="match status" value="1"/>
</dbReference>
<feature type="domain" description="SLH" evidence="1">
    <location>
        <begin position="623"/>
        <end position="687"/>
    </location>
</feature>
<dbReference type="Pfam" id="PF00395">
    <property type="entry name" value="SLH"/>
    <property type="match status" value="6"/>
</dbReference>
<gene>
    <name evidence="2" type="ORF">NIES267_08280</name>
</gene>
<feature type="domain" description="SLH" evidence="1">
    <location>
        <begin position="564"/>
        <end position="622"/>
    </location>
</feature>
<evidence type="ECO:0000313" key="2">
    <source>
        <dbReference type="EMBL" id="BAY81352.1"/>
    </source>
</evidence>
<feature type="domain" description="SLH" evidence="1">
    <location>
        <begin position="500"/>
        <end position="563"/>
    </location>
</feature>
<protein>
    <recommendedName>
        <fullName evidence="1">SLH domain-containing protein</fullName>
    </recommendedName>
</protein>
<feature type="domain" description="SLH" evidence="1">
    <location>
        <begin position="429"/>
        <end position="490"/>
    </location>
</feature>
<dbReference type="SUPFAM" id="SSF51126">
    <property type="entry name" value="Pectin lyase-like"/>
    <property type="match status" value="1"/>
</dbReference>
<dbReference type="AlphaFoldDB" id="A0A1Z4LJE6"/>
<dbReference type="PANTHER" id="PTHR43308">
    <property type="entry name" value="OUTER MEMBRANE PROTEIN ALPHA-RELATED"/>
    <property type="match status" value="1"/>
</dbReference>
<feature type="domain" description="SLH" evidence="1">
    <location>
        <begin position="367"/>
        <end position="426"/>
    </location>
</feature>
<evidence type="ECO:0000259" key="1">
    <source>
        <dbReference type="PROSITE" id="PS51272"/>
    </source>
</evidence>
<dbReference type="InterPro" id="IPR051465">
    <property type="entry name" value="Cell_Envelope_Struct_Comp"/>
</dbReference>
<feature type="domain" description="SLH" evidence="1">
    <location>
        <begin position="303"/>
        <end position="366"/>
    </location>
</feature>
<dbReference type="InterPro" id="IPR011050">
    <property type="entry name" value="Pectin_lyase_fold/virulence"/>
</dbReference>
<dbReference type="Proteomes" id="UP000218418">
    <property type="component" value="Chromosome"/>
</dbReference>
<dbReference type="EMBL" id="AP018227">
    <property type="protein sequence ID" value="BAY81352.1"/>
    <property type="molecule type" value="Genomic_DNA"/>
</dbReference>
<dbReference type="InterPro" id="IPR012334">
    <property type="entry name" value="Pectin_lyas_fold"/>
</dbReference>
<dbReference type="PANTHER" id="PTHR43308:SF5">
    <property type="entry name" value="S-LAYER PROTEIN _ PEPTIDOGLYCAN ENDO-BETA-N-ACETYLGLUCOSAMINIDASE"/>
    <property type="match status" value="1"/>
</dbReference>
<dbReference type="PROSITE" id="PS51272">
    <property type="entry name" value="SLH"/>
    <property type="match status" value="6"/>
</dbReference>
<proteinExistence type="predicted"/>
<organism evidence="2 3">
    <name type="scientific">Calothrix parasitica NIES-267</name>
    <dbReference type="NCBI Taxonomy" id="1973488"/>
    <lineage>
        <taxon>Bacteria</taxon>
        <taxon>Bacillati</taxon>
        <taxon>Cyanobacteriota</taxon>
        <taxon>Cyanophyceae</taxon>
        <taxon>Nostocales</taxon>
        <taxon>Calotrichaceae</taxon>
        <taxon>Calothrix</taxon>
    </lineage>
</organism>
<dbReference type="Gene3D" id="2.160.20.10">
    <property type="entry name" value="Single-stranded right-handed beta-helix, Pectin lyase-like"/>
    <property type="match status" value="1"/>
</dbReference>